<evidence type="ECO:0000259" key="7">
    <source>
        <dbReference type="PROSITE" id="PS50949"/>
    </source>
</evidence>
<keyword evidence="2" id="KW-0805">Transcription regulation</keyword>
<dbReference type="SUPFAM" id="SSF48008">
    <property type="entry name" value="GntR ligand-binding domain-like"/>
    <property type="match status" value="1"/>
</dbReference>
<dbReference type="CDD" id="cd07377">
    <property type="entry name" value="WHTH_GntR"/>
    <property type="match status" value="1"/>
</dbReference>
<dbReference type="SMART" id="SM00345">
    <property type="entry name" value="HTH_GNTR"/>
    <property type="match status" value="1"/>
</dbReference>
<dbReference type="PANTHER" id="PTHR43537:SF34">
    <property type="entry name" value="PYRUVATE DEHYDROGENASE COMPLEX REPRESSOR"/>
    <property type="match status" value="1"/>
</dbReference>
<dbReference type="InterPro" id="IPR008920">
    <property type="entry name" value="TF_FadR/GntR_C"/>
</dbReference>
<dbReference type="STRING" id="1189325.SAMN04488119_103198"/>
<keyword evidence="8" id="KW-0670">Pyruvate</keyword>
<evidence type="ECO:0000313" key="9">
    <source>
        <dbReference type="Proteomes" id="UP000184066"/>
    </source>
</evidence>
<dbReference type="Gene3D" id="1.10.10.10">
    <property type="entry name" value="Winged helix-like DNA-binding domain superfamily/Winged helix DNA-binding domain"/>
    <property type="match status" value="1"/>
</dbReference>
<reference evidence="8 9" key="1">
    <citation type="submission" date="2016-12" db="EMBL/GenBank/DDBJ databases">
        <authorList>
            <person name="Song W.-J."/>
            <person name="Kurnit D.M."/>
        </authorList>
    </citation>
    <scope>NUCLEOTIDE SEQUENCE [LARGE SCALE GENOMIC DNA]</scope>
    <source>
        <strain evidence="8 9">CGMCC 1.10808</strain>
    </source>
</reference>
<dbReference type="GO" id="GO:0003700">
    <property type="term" value="F:DNA-binding transcription factor activity"/>
    <property type="evidence" value="ECO:0007669"/>
    <property type="project" value="InterPro"/>
</dbReference>
<dbReference type="SUPFAM" id="SSF46785">
    <property type="entry name" value="Winged helix' DNA-binding domain"/>
    <property type="match status" value="1"/>
</dbReference>
<feature type="domain" description="HTH gntR-type" evidence="7">
    <location>
        <begin position="9"/>
        <end position="77"/>
    </location>
</feature>
<dbReference type="OrthoDB" id="5450856at2"/>
<comment type="function">
    <text evidence="5">Transcriptional repressor for the pyruvate dehydrogenase complex genes aceEF and lpd.</text>
</comment>
<keyword evidence="1" id="KW-0678">Repressor</keyword>
<evidence type="ECO:0000256" key="3">
    <source>
        <dbReference type="ARBA" id="ARBA00023125"/>
    </source>
</evidence>
<dbReference type="PANTHER" id="PTHR43537">
    <property type="entry name" value="TRANSCRIPTIONAL REGULATOR, GNTR FAMILY"/>
    <property type="match status" value="1"/>
</dbReference>
<dbReference type="Gene3D" id="1.20.120.530">
    <property type="entry name" value="GntR ligand-binding domain-like"/>
    <property type="match status" value="1"/>
</dbReference>
<dbReference type="RefSeq" id="WP_072746375.1">
    <property type="nucleotide sequence ID" value="NZ_FOHL01000003.1"/>
</dbReference>
<dbReference type="SMART" id="SM00895">
    <property type="entry name" value="FCD"/>
    <property type="match status" value="1"/>
</dbReference>
<sequence length="253" mass="28291">MPFRPVQTEKTAAAVVRQVEELILQGVLRPGDRLPAERELARRLAVSRPTLREALAELESRGLTATRRGAGVFVADVLGQAFAPPLIELFATHDQALYDYLSFRRDLEGLAAARAAAQATEGDRAVIARVFARMEAAHARRNPDEEARLDAEFHMAVVEAAHNVVMLHMMRSMFELLRRGVFYNRDALFALRPARDALLEQHRAIRDAVLAGRPDEARAAVEAHLDYVAAMMREVGRRASLEQVARLRLARLE</sequence>
<name>A0A1M7SEM1_9RHOB</name>
<dbReference type="Proteomes" id="UP000184066">
    <property type="component" value="Unassembled WGS sequence"/>
</dbReference>
<dbReference type="GO" id="GO:0003677">
    <property type="term" value="F:DNA binding"/>
    <property type="evidence" value="ECO:0007669"/>
    <property type="project" value="UniProtKB-KW"/>
</dbReference>
<evidence type="ECO:0000256" key="2">
    <source>
        <dbReference type="ARBA" id="ARBA00023015"/>
    </source>
</evidence>
<dbReference type="Pfam" id="PF07729">
    <property type="entry name" value="FCD"/>
    <property type="match status" value="1"/>
</dbReference>
<accession>A0A1M7SEM1</accession>
<dbReference type="EMBL" id="FRDL01000002">
    <property type="protein sequence ID" value="SHN56930.1"/>
    <property type="molecule type" value="Genomic_DNA"/>
</dbReference>
<dbReference type="InterPro" id="IPR011711">
    <property type="entry name" value="GntR_C"/>
</dbReference>
<gene>
    <name evidence="8" type="ORF">SAMN05216200_102310</name>
</gene>
<dbReference type="InterPro" id="IPR036388">
    <property type="entry name" value="WH-like_DNA-bd_sf"/>
</dbReference>
<evidence type="ECO:0000256" key="1">
    <source>
        <dbReference type="ARBA" id="ARBA00022491"/>
    </source>
</evidence>
<keyword evidence="3" id="KW-0238">DNA-binding</keyword>
<evidence type="ECO:0000256" key="6">
    <source>
        <dbReference type="ARBA" id="ARBA00039592"/>
    </source>
</evidence>
<organism evidence="8 9">
    <name type="scientific">Oceanicella actignis</name>
    <dbReference type="NCBI Taxonomy" id="1189325"/>
    <lineage>
        <taxon>Bacteria</taxon>
        <taxon>Pseudomonadati</taxon>
        <taxon>Pseudomonadota</taxon>
        <taxon>Alphaproteobacteria</taxon>
        <taxon>Rhodobacterales</taxon>
        <taxon>Paracoccaceae</taxon>
        <taxon>Oceanicella</taxon>
    </lineage>
</organism>
<dbReference type="PRINTS" id="PR00035">
    <property type="entry name" value="HTHGNTR"/>
</dbReference>
<keyword evidence="9" id="KW-1185">Reference proteome</keyword>
<evidence type="ECO:0000256" key="4">
    <source>
        <dbReference type="ARBA" id="ARBA00023163"/>
    </source>
</evidence>
<evidence type="ECO:0000256" key="5">
    <source>
        <dbReference type="ARBA" id="ARBA00037357"/>
    </source>
</evidence>
<dbReference type="InterPro" id="IPR000524">
    <property type="entry name" value="Tscrpt_reg_HTH_GntR"/>
</dbReference>
<protein>
    <recommendedName>
        <fullName evidence="6">Pyruvate dehydrogenase complex repressor</fullName>
    </recommendedName>
</protein>
<dbReference type="AlphaFoldDB" id="A0A1M7SEM1"/>
<proteinExistence type="predicted"/>
<evidence type="ECO:0000313" key="8">
    <source>
        <dbReference type="EMBL" id="SHN56930.1"/>
    </source>
</evidence>
<dbReference type="PROSITE" id="PS50949">
    <property type="entry name" value="HTH_GNTR"/>
    <property type="match status" value="1"/>
</dbReference>
<dbReference type="InterPro" id="IPR036390">
    <property type="entry name" value="WH_DNA-bd_sf"/>
</dbReference>
<keyword evidence="4" id="KW-0804">Transcription</keyword>
<dbReference type="Pfam" id="PF00392">
    <property type="entry name" value="GntR"/>
    <property type="match status" value="1"/>
</dbReference>